<dbReference type="SUPFAM" id="SSF88659">
    <property type="entry name" value="Sigma3 and sigma4 domains of RNA polymerase sigma factors"/>
    <property type="match status" value="2"/>
</dbReference>
<dbReference type="PROSITE" id="PS00715">
    <property type="entry name" value="SIGMA70_1"/>
    <property type="match status" value="1"/>
</dbReference>
<dbReference type="InterPro" id="IPR050239">
    <property type="entry name" value="Sigma-70_RNA_pol_init_factors"/>
</dbReference>
<organism evidence="7 8">
    <name type="scientific">Candidatus Pullilachnospira stercoravium</name>
    <dbReference type="NCBI Taxonomy" id="2840913"/>
    <lineage>
        <taxon>Bacteria</taxon>
        <taxon>Bacillati</taxon>
        <taxon>Bacillota</taxon>
        <taxon>Clostridia</taxon>
        <taxon>Lachnospirales</taxon>
        <taxon>Lachnospiraceae</taxon>
        <taxon>Lachnospiraceae incertae sedis</taxon>
        <taxon>Candidatus Pullilachnospira</taxon>
    </lineage>
</organism>
<dbReference type="NCBIfam" id="NF004052">
    <property type="entry name" value="PRK05572.1"/>
    <property type="match status" value="1"/>
</dbReference>
<protein>
    <submittedName>
        <fullName evidence="7">RNA polymerase sporulation sigma factor SigF</fullName>
    </submittedName>
</protein>
<dbReference type="Pfam" id="PF04545">
    <property type="entry name" value="Sigma70_r4"/>
    <property type="match status" value="1"/>
</dbReference>
<dbReference type="Pfam" id="PF04539">
    <property type="entry name" value="Sigma70_r3"/>
    <property type="match status" value="1"/>
</dbReference>
<dbReference type="GO" id="GO:0016987">
    <property type="term" value="F:sigma factor activity"/>
    <property type="evidence" value="ECO:0007669"/>
    <property type="project" value="UniProtKB-KW"/>
</dbReference>
<evidence type="ECO:0000313" key="8">
    <source>
        <dbReference type="Proteomes" id="UP000886723"/>
    </source>
</evidence>
<evidence type="ECO:0000256" key="2">
    <source>
        <dbReference type="ARBA" id="ARBA00023015"/>
    </source>
</evidence>
<dbReference type="GO" id="GO:0006352">
    <property type="term" value="P:DNA-templated transcription initiation"/>
    <property type="evidence" value="ECO:0007669"/>
    <property type="project" value="InterPro"/>
</dbReference>
<dbReference type="InterPro" id="IPR014236">
    <property type="entry name" value="RNA_pol_sigma-F"/>
</dbReference>
<dbReference type="Gene3D" id="1.20.120.1810">
    <property type="match status" value="1"/>
</dbReference>
<dbReference type="EMBL" id="DVON01000179">
    <property type="protein sequence ID" value="HIV13144.1"/>
    <property type="molecule type" value="Genomic_DNA"/>
</dbReference>
<dbReference type="InterPro" id="IPR036388">
    <property type="entry name" value="WH-like_DNA-bd_sf"/>
</dbReference>
<dbReference type="InterPro" id="IPR007627">
    <property type="entry name" value="RNA_pol_sigma70_r2"/>
</dbReference>
<dbReference type="GO" id="GO:0030435">
    <property type="term" value="P:sporulation resulting in formation of a cellular spore"/>
    <property type="evidence" value="ECO:0007669"/>
    <property type="project" value="UniProtKB-KW"/>
</dbReference>
<dbReference type="NCBIfam" id="TIGR02885">
    <property type="entry name" value="spore_sigF"/>
    <property type="match status" value="1"/>
</dbReference>
<reference evidence="7" key="2">
    <citation type="journal article" date="2021" name="PeerJ">
        <title>Extensive microbial diversity within the chicken gut microbiome revealed by metagenomics and culture.</title>
        <authorList>
            <person name="Gilroy R."/>
            <person name="Ravi A."/>
            <person name="Getino M."/>
            <person name="Pursley I."/>
            <person name="Horton D.L."/>
            <person name="Alikhan N.F."/>
            <person name="Baker D."/>
            <person name="Gharbi K."/>
            <person name="Hall N."/>
            <person name="Watson M."/>
            <person name="Adriaenssens E.M."/>
            <person name="Foster-Nyarko E."/>
            <person name="Jarju S."/>
            <person name="Secka A."/>
            <person name="Antonio M."/>
            <person name="Oren A."/>
            <person name="Chaudhuri R.R."/>
            <person name="La Ragione R."/>
            <person name="Hildebrand F."/>
            <person name="Pallen M.J."/>
        </authorList>
    </citation>
    <scope>NUCLEOTIDE SEQUENCE</scope>
    <source>
        <strain evidence="7">ChiBcec2-4451</strain>
    </source>
</reference>
<dbReference type="PANTHER" id="PTHR30603">
    <property type="entry name" value="RNA POLYMERASE SIGMA FACTOR RPO"/>
    <property type="match status" value="1"/>
</dbReference>
<keyword evidence="2" id="KW-0805">Transcription regulation</keyword>
<dbReference type="InterPro" id="IPR007630">
    <property type="entry name" value="RNA_pol_sigma70_r4"/>
</dbReference>
<comment type="caution">
    <text evidence="7">The sequence shown here is derived from an EMBL/GenBank/DDBJ whole genome shotgun (WGS) entry which is preliminary data.</text>
</comment>
<name>A0A9D1NUE1_9FIRM</name>
<dbReference type="InterPro" id="IPR014284">
    <property type="entry name" value="RNA_pol_sigma-70_dom"/>
</dbReference>
<keyword evidence="3" id="KW-0731">Sigma factor</keyword>
<dbReference type="AlphaFoldDB" id="A0A9D1NUE1"/>
<sequence length="237" mass="27096">MEHTLALITLAHQGDKAARDTLIEENIGLVWSIVRRFQNRGVETEDLFQIGSIGLIKAVDKFDPAYQVQFSTYAVPMIAGEIRRFLRDDGMLKVSRSLKELAGRIYSTKDALEKKNGREPTLYEVARELGVSQEDLVLAMEAATQVESLQQVIYQGEGNDISLMDKLEEEENQSDQVVNRLLLEDMLKSLEGRERQLIYMRYFQEKTQAAIAREMGISQVQVSRLEKKILGKLRKKM</sequence>
<keyword evidence="4" id="KW-0238">DNA-binding</keyword>
<dbReference type="PRINTS" id="PR00046">
    <property type="entry name" value="SIGMA70FCT"/>
</dbReference>
<dbReference type="NCBIfam" id="TIGR02980">
    <property type="entry name" value="SigBFG"/>
    <property type="match status" value="1"/>
</dbReference>
<dbReference type="InterPro" id="IPR000943">
    <property type="entry name" value="RNA_pol_sigma70"/>
</dbReference>
<accession>A0A9D1NUE1</accession>
<dbReference type="Gene3D" id="1.10.10.10">
    <property type="entry name" value="Winged helix-like DNA-binding domain superfamily/Winged helix DNA-binding domain"/>
    <property type="match status" value="2"/>
</dbReference>
<feature type="domain" description="RNA polymerase sigma-70" evidence="6">
    <location>
        <begin position="46"/>
        <end position="59"/>
    </location>
</feature>
<evidence type="ECO:0000313" key="7">
    <source>
        <dbReference type="EMBL" id="HIV13144.1"/>
    </source>
</evidence>
<dbReference type="InterPro" id="IPR014322">
    <property type="entry name" value="RNA_pol_sigma-B/F/G"/>
</dbReference>
<dbReference type="InterPro" id="IPR013324">
    <property type="entry name" value="RNA_pol_sigma_r3/r4-like"/>
</dbReference>
<dbReference type="PIRSF" id="PIRSF000770">
    <property type="entry name" value="RNA_pol_sigma-SigE/K"/>
    <property type="match status" value="1"/>
</dbReference>
<evidence type="ECO:0000256" key="5">
    <source>
        <dbReference type="ARBA" id="ARBA00023163"/>
    </source>
</evidence>
<dbReference type="Proteomes" id="UP000886723">
    <property type="component" value="Unassembled WGS sequence"/>
</dbReference>
<evidence type="ECO:0000256" key="4">
    <source>
        <dbReference type="ARBA" id="ARBA00023125"/>
    </source>
</evidence>
<evidence type="ECO:0000256" key="3">
    <source>
        <dbReference type="ARBA" id="ARBA00023082"/>
    </source>
</evidence>
<evidence type="ECO:0000256" key="1">
    <source>
        <dbReference type="ARBA" id="ARBA00022969"/>
    </source>
</evidence>
<proteinExistence type="predicted"/>
<dbReference type="GO" id="GO:0003677">
    <property type="term" value="F:DNA binding"/>
    <property type="evidence" value="ECO:0007669"/>
    <property type="project" value="UniProtKB-KW"/>
</dbReference>
<dbReference type="NCBIfam" id="TIGR02937">
    <property type="entry name" value="sigma70-ECF"/>
    <property type="match status" value="1"/>
</dbReference>
<gene>
    <name evidence="7" type="primary">sigF</name>
    <name evidence="7" type="ORF">IAA63_08425</name>
</gene>
<keyword evidence="5" id="KW-0804">Transcription</keyword>
<keyword evidence="1" id="KW-0749">Sporulation</keyword>
<dbReference type="CDD" id="cd06171">
    <property type="entry name" value="Sigma70_r4"/>
    <property type="match status" value="1"/>
</dbReference>
<reference evidence="7" key="1">
    <citation type="submission" date="2020-10" db="EMBL/GenBank/DDBJ databases">
        <authorList>
            <person name="Gilroy R."/>
        </authorList>
    </citation>
    <scope>NUCLEOTIDE SEQUENCE</scope>
    <source>
        <strain evidence="7">ChiBcec2-4451</strain>
    </source>
</reference>
<dbReference type="PANTHER" id="PTHR30603:SF17">
    <property type="entry name" value="RNA POLYMERASE SIGMA-G FACTOR"/>
    <property type="match status" value="1"/>
</dbReference>
<dbReference type="Pfam" id="PF04542">
    <property type="entry name" value="Sigma70_r2"/>
    <property type="match status" value="1"/>
</dbReference>
<dbReference type="InterPro" id="IPR007624">
    <property type="entry name" value="RNA_pol_sigma70_r3"/>
</dbReference>
<evidence type="ECO:0000259" key="6">
    <source>
        <dbReference type="PROSITE" id="PS00715"/>
    </source>
</evidence>
<dbReference type="SUPFAM" id="SSF88946">
    <property type="entry name" value="Sigma2 domain of RNA polymerase sigma factors"/>
    <property type="match status" value="1"/>
</dbReference>
<dbReference type="InterPro" id="IPR013325">
    <property type="entry name" value="RNA_pol_sigma_r2"/>
</dbReference>